<feature type="transmembrane region" description="Helical" evidence="1">
    <location>
        <begin position="29"/>
        <end position="47"/>
    </location>
</feature>
<keyword evidence="1" id="KW-1133">Transmembrane helix</keyword>
<feature type="transmembrane region" description="Helical" evidence="1">
    <location>
        <begin position="68"/>
        <end position="92"/>
    </location>
</feature>
<protein>
    <recommendedName>
        <fullName evidence="7">Phosphatidate cytidylyltransferase</fullName>
    </recommendedName>
</protein>
<feature type="signal peptide" evidence="2">
    <location>
        <begin position="1"/>
        <end position="18"/>
    </location>
</feature>
<evidence type="ECO:0000256" key="1">
    <source>
        <dbReference type="SAM" id="Phobius"/>
    </source>
</evidence>
<evidence type="ECO:0000256" key="2">
    <source>
        <dbReference type="SAM" id="SignalP"/>
    </source>
</evidence>
<gene>
    <name evidence="3" type="ORF">PKNA1_C2_0109000</name>
    <name evidence="4" type="ORF">PKNA1_H1_0109000</name>
</gene>
<keyword evidence="2" id="KW-0732">Signal</keyword>
<reference evidence="5 6" key="2">
    <citation type="submission" date="2016-05" db="EMBL/GenBank/DDBJ databases">
        <authorList>
            <person name="Sharaf H."/>
        </authorList>
    </citation>
    <scope>NUCLEOTIDE SEQUENCE [LARGE SCALE GENOMIC DNA]</scope>
    <source>
        <strain evidence="5 6">H</strain>
    </source>
</reference>
<feature type="transmembrane region" description="Helical" evidence="1">
    <location>
        <begin position="98"/>
        <end position="123"/>
    </location>
</feature>
<evidence type="ECO:0000313" key="4">
    <source>
        <dbReference type="EMBL" id="SBO27664.1"/>
    </source>
</evidence>
<reference evidence="3" key="1">
    <citation type="submission" date="2016-05" db="EMBL/GenBank/DDBJ databases">
        <authorList>
            <person name="Lavstsen T."/>
            <person name="Jespersen J.S."/>
        </authorList>
    </citation>
    <scope>NUCLEOTIDE SEQUENCE [LARGE SCALE GENOMIC DNA]</scope>
</reference>
<feature type="transmembrane region" description="Helical" evidence="1">
    <location>
        <begin position="225"/>
        <end position="244"/>
    </location>
</feature>
<dbReference type="Proteomes" id="UP000182128">
    <property type="component" value="Unassembled WGS sequence"/>
</dbReference>
<evidence type="ECO:0008006" key="7">
    <source>
        <dbReference type="Google" id="ProtNLM"/>
    </source>
</evidence>
<evidence type="ECO:0000313" key="3">
    <source>
        <dbReference type="EMBL" id="SBO25364.1"/>
    </source>
</evidence>
<name>A0A193RGC2_PLAKH</name>
<feature type="transmembrane region" description="Helical" evidence="1">
    <location>
        <begin position="250"/>
        <end position="283"/>
    </location>
</feature>
<feature type="chain" id="PRO_5015052872" description="Phosphatidate cytidylyltransferase" evidence="2">
    <location>
        <begin position="19"/>
        <end position="285"/>
    </location>
</feature>
<keyword evidence="1" id="KW-0472">Membrane</keyword>
<evidence type="ECO:0000313" key="5">
    <source>
        <dbReference type="Proteomes" id="UP000182128"/>
    </source>
</evidence>
<evidence type="ECO:0000313" key="6">
    <source>
        <dbReference type="Proteomes" id="UP000182142"/>
    </source>
</evidence>
<keyword evidence="1" id="KW-0812">Transmembrane</keyword>
<dbReference type="EMBL" id="CWHR02000012">
    <property type="protein sequence ID" value="SBO27664.1"/>
    <property type="molecule type" value="Genomic_DNA"/>
</dbReference>
<organism evidence="3 5">
    <name type="scientific">Plasmodium knowlesi (strain H)</name>
    <dbReference type="NCBI Taxonomy" id="5851"/>
    <lineage>
        <taxon>Eukaryota</taxon>
        <taxon>Sar</taxon>
        <taxon>Alveolata</taxon>
        <taxon>Apicomplexa</taxon>
        <taxon>Aconoidasida</taxon>
        <taxon>Haemosporida</taxon>
        <taxon>Plasmodiidae</taxon>
        <taxon>Plasmodium</taxon>
        <taxon>Plasmodium (Plasmodium)</taxon>
    </lineage>
</organism>
<accession>A0A193RGC2</accession>
<dbReference type="EMBL" id="CWHQ02000014">
    <property type="protein sequence ID" value="SBO25364.1"/>
    <property type="molecule type" value="Genomic_DNA"/>
</dbReference>
<proteinExistence type="predicted"/>
<dbReference type="AlphaFoldDB" id="A0A193RGC2"/>
<sequence length="285" mass="32577">MNCTILFLVVALLVTVLDRWEKIPKFYARKLAHMLCGLIILLFDMNINGNRRSPQVNDVINTGKGSHYVLFIYLIAVTSILRCFICPFRFGVYRDKGIIVYNTVVSLFFFFKLPLYVLTPIFFADPMAAIVGRQFPAYSIYRKKTVREEEIDWSRFYALFYRVHLLSALSQRITISRSTLPCDGTSVGNSPRCVTQSLCNGTIALLPHLYNAPPLFFSLSLPLPLQLHGTLACFFVSLVSLYYVENYLHTLLLGLSICLLELFGGALDNLCMCFPIFIYMMFFNV</sequence>
<dbReference type="Proteomes" id="UP000182142">
    <property type="component" value="Unassembled WGS sequence"/>
</dbReference>